<name>A0A3B1DVN5_9ZZZZ</name>
<reference evidence="1" key="1">
    <citation type="submission" date="2018-06" db="EMBL/GenBank/DDBJ databases">
        <authorList>
            <person name="Zhirakovskaya E."/>
        </authorList>
    </citation>
    <scope>NUCLEOTIDE SEQUENCE</scope>
</reference>
<gene>
    <name evidence="1" type="ORF">MNBD_NITROSPIRAE01-1568</name>
</gene>
<protein>
    <submittedName>
        <fullName evidence="1">Uncharacterized protein</fullName>
    </submittedName>
</protein>
<sequence>MEPIDPRESLSRFILTKQHYRPSDSCVKWAAFLPNPNTGDTSAFRTSDISDDEIWAIGDREVGMKRGKPILGRADVPASVILVKKLKIIPSEPPERHANIAAWPDERSQQKLVAIELAEKSQLYLK</sequence>
<proteinExistence type="predicted"/>
<dbReference type="AlphaFoldDB" id="A0A3B1DVN5"/>
<dbReference type="EMBL" id="UOGF01000096">
    <property type="protein sequence ID" value="VAX32777.1"/>
    <property type="molecule type" value="Genomic_DNA"/>
</dbReference>
<evidence type="ECO:0000313" key="1">
    <source>
        <dbReference type="EMBL" id="VAX32777.1"/>
    </source>
</evidence>
<accession>A0A3B1DVN5</accession>
<organism evidence="1">
    <name type="scientific">hydrothermal vent metagenome</name>
    <dbReference type="NCBI Taxonomy" id="652676"/>
    <lineage>
        <taxon>unclassified sequences</taxon>
        <taxon>metagenomes</taxon>
        <taxon>ecological metagenomes</taxon>
    </lineage>
</organism>